<name>A0ACB8Q4N2_9AGAM</name>
<gene>
    <name evidence="1" type="ORF">K488DRAFT_75201</name>
</gene>
<dbReference type="Proteomes" id="UP000814128">
    <property type="component" value="Unassembled WGS sequence"/>
</dbReference>
<comment type="caution">
    <text evidence="1">The sequence shown here is derived from an EMBL/GenBank/DDBJ whole genome shotgun (WGS) entry which is preliminary data.</text>
</comment>
<keyword evidence="2" id="KW-1185">Reference proteome</keyword>
<dbReference type="EMBL" id="MU274330">
    <property type="protein sequence ID" value="KAI0026633.1"/>
    <property type="molecule type" value="Genomic_DNA"/>
</dbReference>
<proteinExistence type="predicted"/>
<reference evidence="1" key="2">
    <citation type="journal article" date="2022" name="New Phytol.">
        <title>Evolutionary transition to the ectomycorrhizal habit in the genomes of a hyperdiverse lineage of mushroom-forming fungi.</title>
        <authorList>
            <person name="Looney B."/>
            <person name="Miyauchi S."/>
            <person name="Morin E."/>
            <person name="Drula E."/>
            <person name="Courty P.E."/>
            <person name="Kohler A."/>
            <person name="Kuo A."/>
            <person name="LaButti K."/>
            <person name="Pangilinan J."/>
            <person name="Lipzen A."/>
            <person name="Riley R."/>
            <person name="Andreopoulos W."/>
            <person name="He G."/>
            <person name="Johnson J."/>
            <person name="Nolan M."/>
            <person name="Tritt A."/>
            <person name="Barry K.W."/>
            <person name="Grigoriev I.V."/>
            <person name="Nagy L.G."/>
            <person name="Hibbett D."/>
            <person name="Henrissat B."/>
            <person name="Matheny P.B."/>
            <person name="Labbe J."/>
            <person name="Martin F.M."/>
        </authorList>
    </citation>
    <scope>NUCLEOTIDE SEQUENCE</scope>
    <source>
        <strain evidence="1">EC-137</strain>
    </source>
</reference>
<accession>A0ACB8Q4N2</accession>
<protein>
    <submittedName>
        <fullName evidence="1">Uncharacterized protein</fullName>
    </submittedName>
</protein>
<evidence type="ECO:0000313" key="2">
    <source>
        <dbReference type="Proteomes" id="UP000814128"/>
    </source>
</evidence>
<reference evidence="1" key="1">
    <citation type="submission" date="2021-02" db="EMBL/GenBank/DDBJ databases">
        <authorList>
            <consortium name="DOE Joint Genome Institute"/>
            <person name="Ahrendt S."/>
            <person name="Looney B.P."/>
            <person name="Miyauchi S."/>
            <person name="Morin E."/>
            <person name="Drula E."/>
            <person name="Courty P.E."/>
            <person name="Chicoki N."/>
            <person name="Fauchery L."/>
            <person name="Kohler A."/>
            <person name="Kuo A."/>
            <person name="Labutti K."/>
            <person name="Pangilinan J."/>
            <person name="Lipzen A."/>
            <person name="Riley R."/>
            <person name="Andreopoulos W."/>
            <person name="He G."/>
            <person name="Johnson J."/>
            <person name="Barry K.W."/>
            <person name="Grigoriev I.V."/>
            <person name="Nagy L."/>
            <person name="Hibbett D."/>
            <person name="Henrissat B."/>
            <person name="Matheny P.B."/>
            <person name="Labbe J."/>
            <person name="Martin F."/>
        </authorList>
    </citation>
    <scope>NUCLEOTIDE SEQUENCE</scope>
    <source>
        <strain evidence="1">EC-137</strain>
    </source>
</reference>
<organism evidence="1 2">
    <name type="scientific">Vararia minispora EC-137</name>
    <dbReference type="NCBI Taxonomy" id="1314806"/>
    <lineage>
        <taxon>Eukaryota</taxon>
        <taxon>Fungi</taxon>
        <taxon>Dikarya</taxon>
        <taxon>Basidiomycota</taxon>
        <taxon>Agaricomycotina</taxon>
        <taxon>Agaricomycetes</taxon>
        <taxon>Russulales</taxon>
        <taxon>Lachnocladiaceae</taxon>
        <taxon>Vararia</taxon>
    </lineage>
</organism>
<evidence type="ECO:0000313" key="1">
    <source>
        <dbReference type="EMBL" id="KAI0026633.1"/>
    </source>
</evidence>
<sequence>MTLASELSRAAPNGATPLPLHADHLRMKFPGAPQPLRALLEHTFTFLCLVAYGDKDPHDLWELAHGARRSRAEWSEQVKPLTDRLATICILAGLLVSTTATFITTTPPMPSKSDYTAGAIYGCLLCSFNIILGGLAVGTIILFIMNKCDQNWFRKARSSSRTPGMHLSSRSRTVCLTIILAYPFLSIMTGIMLGALSLCVATIIAASTIFRIALVLVMSGPGAMLFLFIWMQVPSQMRRGRAGEEPSGGLELEAALHDAACMSGVPSLSKPAHHATV</sequence>